<dbReference type="Gene3D" id="1.10.472.10">
    <property type="entry name" value="Cyclin-like"/>
    <property type="match status" value="1"/>
</dbReference>
<keyword evidence="1" id="KW-0195">Cyclin</keyword>
<dbReference type="Pfam" id="PF00134">
    <property type="entry name" value="Cyclin_N"/>
    <property type="match status" value="1"/>
</dbReference>
<dbReference type="Proteomes" id="UP000299102">
    <property type="component" value="Unassembled WGS sequence"/>
</dbReference>
<feature type="domain" description="Cyclin-like" evidence="2">
    <location>
        <begin position="179"/>
        <end position="262"/>
    </location>
</feature>
<proteinExistence type="inferred from homology"/>
<comment type="caution">
    <text evidence="3">The sequence shown here is derived from an EMBL/GenBank/DDBJ whole genome shotgun (WGS) entry which is preliminary data.</text>
</comment>
<keyword evidence="4" id="KW-1185">Reference proteome</keyword>
<accession>A0A4C1TSR8</accession>
<dbReference type="EMBL" id="BGZK01000084">
    <property type="protein sequence ID" value="GBP17053.1"/>
    <property type="molecule type" value="Genomic_DNA"/>
</dbReference>
<evidence type="ECO:0000313" key="4">
    <source>
        <dbReference type="Proteomes" id="UP000299102"/>
    </source>
</evidence>
<dbReference type="InterPro" id="IPR006671">
    <property type="entry name" value="Cyclin_N"/>
</dbReference>
<gene>
    <name evidence="3" type="ORF">EVAR_8124_1</name>
</gene>
<dbReference type="OrthoDB" id="306099at2759"/>
<dbReference type="STRING" id="151549.A0A4C1TSR8"/>
<sequence length="294" mass="33063">MAANSAAAAPAGLTACARAGLFRAPYNHYSDLQLQLVRYEFLLYLFAFRCYLRYFDLNTSRNSDQLLEYSSTLGIVVHAASRLRRGASARRVTPCETILCDAGTITAIMHCTGYHNTTHSIAPIKSLSPSRLANGKENYSWRLDLCCARNSDLGCMLILFLPYTLPLSNDPSIRKSEEFAICDERNCQEEVFALAMTYVDRFLSVCAVGRNQLQLLGTACLLLASKMKEPDAHALPADLLVFYTANSISLADLFLHEREERQTVERTRKRVTNSDATVEERERTTCIQRYKAME</sequence>
<evidence type="ECO:0000256" key="1">
    <source>
        <dbReference type="RuleBase" id="RU000383"/>
    </source>
</evidence>
<evidence type="ECO:0000313" key="3">
    <source>
        <dbReference type="EMBL" id="GBP17053.1"/>
    </source>
</evidence>
<comment type="similarity">
    <text evidence="1">Belongs to the cyclin family.</text>
</comment>
<dbReference type="InterPro" id="IPR039361">
    <property type="entry name" value="Cyclin"/>
</dbReference>
<dbReference type="AlphaFoldDB" id="A0A4C1TSR8"/>
<organism evidence="3 4">
    <name type="scientific">Eumeta variegata</name>
    <name type="common">Bagworm moth</name>
    <name type="synonym">Eumeta japonica</name>
    <dbReference type="NCBI Taxonomy" id="151549"/>
    <lineage>
        <taxon>Eukaryota</taxon>
        <taxon>Metazoa</taxon>
        <taxon>Ecdysozoa</taxon>
        <taxon>Arthropoda</taxon>
        <taxon>Hexapoda</taxon>
        <taxon>Insecta</taxon>
        <taxon>Pterygota</taxon>
        <taxon>Neoptera</taxon>
        <taxon>Endopterygota</taxon>
        <taxon>Lepidoptera</taxon>
        <taxon>Glossata</taxon>
        <taxon>Ditrysia</taxon>
        <taxon>Tineoidea</taxon>
        <taxon>Psychidae</taxon>
        <taxon>Oiketicinae</taxon>
        <taxon>Eumeta</taxon>
    </lineage>
</organism>
<dbReference type="InterPro" id="IPR036915">
    <property type="entry name" value="Cyclin-like_sf"/>
</dbReference>
<dbReference type="PANTHER" id="PTHR10177">
    <property type="entry name" value="CYCLINS"/>
    <property type="match status" value="1"/>
</dbReference>
<protein>
    <recommendedName>
        <fullName evidence="2">Cyclin-like domain-containing protein</fullName>
    </recommendedName>
</protein>
<dbReference type="InterPro" id="IPR013763">
    <property type="entry name" value="Cyclin-like_dom"/>
</dbReference>
<dbReference type="SUPFAM" id="SSF47954">
    <property type="entry name" value="Cyclin-like"/>
    <property type="match status" value="1"/>
</dbReference>
<evidence type="ECO:0000259" key="2">
    <source>
        <dbReference type="SMART" id="SM00385"/>
    </source>
</evidence>
<dbReference type="SMART" id="SM00385">
    <property type="entry name" value="CYCLIN"/>
    <property type="match status" value="1"/>
</dbReference>
<reference evidence="3 4" key="1">
    <citation type="journal article" date="2019" name="Commun. Biol.">
        <title>The bagworm genome reveals a unique fibroin gene that provides high tensile strength.</title>
        <authorList>
            <person name="Kono N."/>
            <person name="Nakamura H."/>
            <person name="Ohtoshi R."/>
            <person name="Tomita M."/>
            <person name="Numata K."/>
            <person name="Arakawa K."/>
        </authorList>
    </citation>
    <scope>NUCLEOTIDE SEQUENCE [LARGE SCALE GENOMIC DNA]</scope>
</reference>
<name>A0A4C1TSR8_EUMVA</name>